<organism evidence="2 3">
    <name type="scientific">Mycolicibacterium chubuense</name>
    <name type="common">Mycobacterium chubuense</name>
    <dbReference type="NCBI Taxonomy" id="1800"/>
    <lineage>
        <taxon>Bacteria</taxon>
        <taxon>Bacillati</taxon>
        <taxon>Actinomycetota</taxon>
        <taxon>Actinomycetes</taxon>
        <taxon>Mycobacteriales</taxon>
        <taxon>Mycobacteriaceae</taxon>
        <taxon>Mycolicibacterium</taxon>
    </lineage>
</organism>
<evidence type="ECO:0000313" key="3">
    <source>
        <dbReference type="Proteomes" id="UP000036176"/>
    </source>
</evidence>
<keyword evidence="3" id="KW-1185">Reference proteome</keyword>
<accession>A0A0J6WIH3</accession>
<name>A0A0J6WIH3_MYCCU</name>
<comment type="caution">
    <text evidence="2">The sequence shown here is derived from an EMBL/GenBank/DDBJ whole genome shotgun (WGS) entry which is preliminary data.</text>
</comment>
<protein>
    <submittedName>
        <fullName evidence="2">Uncharacterized protein</fullName>
    </submittedName>
</protein>
<feature type="region of interest" description="Disordered" evidence="1">
    <location>
        <begin position="15"/>
        <end position="92"/>
    </location>
</feature>
<evidence type="ECO:0000313" key="2">
    <source>
        <dbReference type="EMBL" id="KMO83075.1"/>
    </source>
</evidence>
<reference evidence="2 3" key="1">
    <citation type="journal article" date="2015" name="Genome Biol. Evol.">
        <title>Characterization of Three Mycobacterium spp. with Potential Use in Bioremediation by Genome Sequencing and Comparative Genomics.</title>
        <authorList>
            <person name="Das S."/>
            <person name="Pettersson B.M."/>
            <person name="Behra P.R."/>
            <person name="Ramesh M."/>
            <person name="Dasgupta S."/>
            <person name="Bhattacharya A."/>
            <person name="Kirsebom L.A."/>
        </authorList>
    </citation>
    <scope>NUCLEOTIDE SEQUENCE [LARGE SCALE GENOMIC DNA]</scope>
    <source>
        <strain evidence="2 3">DSM 44219</strain>
    </source>
</reference>
<gene>
    <name evidence="2" type="ORF">MCHUDSM44219_01332</name>
</gene>
<dbReference type="EMBL" id="JYNX01000025">
    <property type="protein sequence ID" value="KMO83075.1"/>
    <property type="molecule type" value="Genomic_DNA"/>
</dbReference>
<dbReference type="Proteomes" id="UP000036176">
    <property type="component" value="Unassembled WGS sequence"/>
</dbReference>
<dbReference type="PATRIC" id="fig|1800.3.peg.1340"/>
<dbReference type="AlphaFoldDB" id="A0A0J6WIH3"/>
<sequence length="246" mass="25025">MGSVSVDVRTVTVLRGGRTGGPSARCISPTRVLRTSDPTALTRPARRGGAGTETPSSTSTRVDGATSGPGGAVVRGAARSATRSRRPACSPSLSRRIERWAFPGVGSAAAERARSSSVVTEVVRSVVAVGRAGLTFVGVVCRTTRGEWRGAACVDSSASALAWRGASHRGRCFSASDRSPRRAGARDSARGPESVGALAVACPPVASGSAAAVAMPRNSAADTGAVRTLRVTTAAVRRITVTSQKK</sequence>
<evidence type="ECO:0000256" key="1">
    <source>
        <dbReference type="SAM" id="MobiDB-lite"/>
    </source>
</evidence>
<proteinExistence type="predicted"/>
<feature type="compositionally biased region" description="Low complexity" evidence="1">
    <location>
        <begin position="74"/>
        <end position="92"/>
    </location>
</feature>